<dbReference type="InterPro" id="IPR058554">
    <property type="entry name" value="RAG1_RNase_H"/>
</dbReference>
<feature type="coiled-coil region" evidence="1">
    <location>
        <begin position="444"/>
        <end position="471"/>
    </location>
</feature>
<dbReference type="OrthoDB" id="7615752at2759"/>
<dbReference type="AlphaFoldDB" id="A0A0J7K0M7"/>
<proteinExistence type="predicted"/>
<feature type="non-terminal residue" evidence="3">
    <location>
        <position position="499"/>
    </location>
</feature>
<sequence length="499" mass="57393">MSNLQIPKLLLSNKLLTLEKQDKNANSIVVSIKNRFDLSAEQWNILEKQLDTSFIPVFKSKLNKVCNNVDRFRKMNADWLSTDFNFVFEKVGKRGRPTAAFDDSSKSTKFRKIQSLVDSYSAEEIRKAFFKSLKSTGKKHLIKPIKNICSDTDERTDEENIIPFNEDEALALIEDIKLSKWQYDTLRKRVEAKNVHIFMTYKSLSSARKRCYPETTSILITEKCVSVNLQDLLNHTCSRIMQMEDVLAALTKSKTQRNLILTSKWGCDGASDQSQYKQKFEDGTTSDESIFMTSMVPLTLELNDAHGRTVLWRNPQPGSTRYCRPIKFEYAKETAENSVAEVDDMEAKIKALIPTEIKTTCGKFKIDHDMELTMIDGKVCQHITGVASSASCTIYGATPAEMNNLEKLSHKPETEKNFRYGLLTLHAWIRFMECILHIAYRLEFQKWSARTNEQKEQMEKAKERIQKKFRTRIGLLIDYPKQGSGNSNDGNTAKRIFRD</sequence>
<dbReference type="Proteomes" id="UP000036403">
    <property type="component" value="Unassembled WGS sequence"/>
</dbReference>
<feature type="domain" description="V(D)J recombination-activating protein 1 RNase H" evidence="2">
    <location>
        <begin position="262"/>
        <end position="391"/>
    </location>
</feature>
<dbReference type="PaxDb" id="67767-A0A0J7K0M7"/>
<comment type="caution">
    <text evidence="3">The sequence shown here is derived from an EMBL/GenBank/DDBJ whole genome shotgun (WGS) entry which is preliminary data.</text>
</comment>
<evidence type="ECO:0000259" key="2">
    <source>
        <dbReference type="Pfam" id="PF26100"/>
    </source>
</evidence>
<dbReference type="EMBL" id="LBMM01018700">
    <property type="protein sequence ID" value="KMQ83716.1"/>
    <property type="molecule type" value="Genomic_DNA"/>
</dbReference>
<dbReference type="Pfam" id="PF26100">
    <property type="entry name" value="RAG1_RNase_H"/>
    <property type="match status" value="1"/>
</dbReference>
<gene>
    <name evidence="3" type="ORF">RF55_19275</name>
</gene>
<evidence type="ECO:0000313" key="3">
    <source>
        <dbReference type="EMBL" id="KMQ83716.1"/>
    </source>
</evidence>
<evidence type="ECO:0000313" key="4">
    <source>
        <dbReference type="Proteomes" id="UP000036403"/>
    </source>
</evidence>
<name>A0A0J7K0M7_LASNI</name>
<organism evidence="3 4">
    <name type="scientific">Lasius niger</name>
    <name type="common">Black garden ant</name>
    <dbReference type="NCBI Taxonomy" id="67767"/>
    <lineage>
        <taxon>Eukaryota</taxon>
        <taxon>Metazoa</taxon>
        <taxon>Ecdysozoa</taxon>
        <taxon>Arthropoda</taxon>
        <taxon>Hexapoda</taxon>
        <taxon>Insecta</taxon>
        <taxon>Pterygota</taxon>
        <taxon>Neoptera</taxon>
        <taxon>Endopterygota</taxon>
        <taxon>Hymenoptera</taxon>
        <taxon>Apocrita</taxon>
        <taxon>Aculeata</taxon>
        <taxon>Formicoidea</taxon>
        <taxon>Formicidae</taxon>
        <taxon>Formicinae</taxon>
        <taxon>Lasius</taxon>
        <taxon>Lasius</taxon>
    </lineage>
</organism>
<keyword evidence="1" id="KW-0175">Coiled coil</keyword>
<evidence type="ECO:0000256" key="1">
    <source>
        <dbReference type="SAM" id="Coils"/>
    </source>
</evidence>
<protein>
    <submittedName>
        <fullName evidence="3">Dna-mediated transposase</fullName>
    </submittedName>
</protein>
<keyword evidence="4" id="KW-1185">Reference proteome</keyword>
<reference evidence="3 4" key="1">
    <citation type="submission" date="2015-04" db="EMBL/GenBank/DDBJ databases">
        <title>Lasius niger genome sequencing.</title>
        <authorList>
            <person name="Konorov E.A."/>
            <person name="Nikitin M.A."/>
            <person name="Kirill M.V."/>
            <person name="Chang P."/>
        </authorList>
    </citation>
    <scope>NUCLEOTIDE SEQUENCE [LARGE SCALE GENOMIC DNA]</scope>
    <source>
        <tissue evidence="3">Whole</tissue>
    </source>
</reference>
<accession>A0A0J7K0M7</accession>